<reference evidence="1 2" key="1">
    <citation type="submission" date="2024-01" db="EMBL/GenBank/DDBJ databases">
        <title>Comparative genomics of Cryptococcus and Kwoniella reveals pathogenesis evolution and contrasting modes of karyotype evolution via chromosome fusion or intercentromeric recombination.</title>
        <authorList>
            <person name="Coelho M.A."/>
            <person name="David-Palma M."/>
            <person name="Shea T."/>
            <person name="Bowers K."/>
            <person name="McGinley-Smith S."/>
            <person name="Mohammad A.W."/>
            <person name="Gnirke A."/>
            <person name="Yurkov A.M."/>
            <person name="Nowrousian M."/>
            <person name="Sun S."/>
            <person name="Cuomo C.A."/>
            <person name="Heitman J."/>
        </authorList>
    </citation>
    <scope>NUCLEOTIDE SEQUENCE [LARGE SCALE GENOMIC DNA]</scope>
    <source>
        <strain evidence="1 2">PYCC6329</strain>
    </source>
</reference>
<evidence type="ECO:0008006" key="3">
    <source>
        <dbReference type="Google" id="ProtNLM"/>
    </source>
</evidence>
<accession>A0AAX4KRE1</accession>
<name>A0AAX4KRE1_9TREE</name>
<gene>
    <name evidence="1" type="ORF">V865_006901</name>
</gene>
<keyword evidence="2" id="KW-1185">Reference proteome</keyword>
<sequence length="408" mass="46020">MPGYPRFRSLSDLPPEIIHLTLNHLQQSHQLGTLASLQRTDKYHHDLTTPYLFKEIVVNEIELAQLILPVIFGKTIPETCNELTTSGRNMANSLRSGSSKLRKNLSYTEKSTLIQSQFKGNCATPTEGIFTVDLENSEDEEEEEEDDVTATVSDTTLFPRLESISLQVSEKHNSLLQDILTILGLSCHPKSVCVKWMNAHTGRTIGQEGSDMLELIFPFTENPVNLVIHAAEMYFPFTEMGRYESIRLSYRSPFKESTITNPGEFDPLINSSLIMGAVLSAQKAFHMKPKRIVLPSGPDEPIKHAIKVVKSSAKEISIDYFLEKDQSDFKITESHKWIESIQWVYGEEAEKEPPCQVCGSDVGMIGDLVKGNARKDDARDSTSRPTWFREEKINYVNIRGTFDNSLCV</sequence>
<dbReference type="KEGG" id="ker:91105702"/>
<evidence type="ECO:0000313" key="1">
    <source>
        <dbReference type="EMBL" id="WWD08788.1"/>
    </source>
</evidence>
<protein>
    <recommendedName>
        <fullName evidence="3">F-box domain-containing protein</fullName>
    </recommendedName>
</protein>
<proteinExistence type="predicted"/>
<dbReference type="AlphaFoldDB" id="A0AAX4KRE1"/>
<dbReference type="Proteomes" id="UP001358614">
    <property type="component" value="Chromosome 2"/>
</dbReference>
<dbReference type="RefSeq" id="XP_066086755.1">
    <property type="nucleotide sequence ID" value="XM_066230658.1"/>
</dbReference>
<evidence type="ECO:0000313" key="2">
    <source>
        <dbReference type="Proteomes" id="UP001358614"/>
    </source>
</evidence>
<dbReference type="GeneID" id="91105702"/>
<organism evidence="1 2">
    <name type="scientific">Kwoniella europaea PYCC6329</name>
    <dbReference type="NCBI Taxonomy" id="1423913"/>
    <lineage>
        <taxon>Eukaryota</taxon>
        <taxon>Fungi</taxon>
        <taxon>Dikarya</taxon>
        <taxon>Basidiomycota</taxon>
        <taxon>Agaricomycotina</taxon>
        <taxon>Tremellomycetes</taxon>
        <taxon>Tremellales</taxon>
        <taxon>Cryptococcaceae</taxon>
        <taxon>Kwoniella</taxon>
    </lineage>
</organism>
<dbReference type="EMBL" id="CP144090">
    <property type="protein sequence ID" value="WWD08788.1"/>
    <property type="molecule type" value="Genomic_DNA"/>
</dbReference>